<feature type="non-terminal residue" evidence="2">
    <location>
        <position position="1"/>
    </location>
</feature>
<keyword evidence="3" id="KW-1185">Reference proteome</keyword>
<organism evidence="2 3">
    <name type="scientific">Thalassiosira oceanica</name>
    <name type="common">Marine diatom</name>
    <dbReference type="NCBI Taxonomy" id="159749"/>
    <lineage>
        <taxon>Eukaryota</taxon>
        <taxon>Sar</taxon>
        <taxon>Stramenopiles</taxon>
        <taxon>Ochrophyta</taxon>
        <taxon>Bacillariophyta</taxon>
        <taxon>Coscinodiscophyceae</taxon>
        <taxon>Thalassiosirophycidae</taxon>
        <taxon>Thalassiosirales</taxon>
        <taxon>Thalassiosiraceae</taxon>
        <taxon>Thalassiosira</taxon>
    </lineage>
</organism>
<protein>
    <submittedName>
        <fullName evidence="2">Uncharacterized protein</fullName>
    </submittedName>
</protein>
<feature type="compositionally biased region" description="Basic residues" evidence="1">
    <location>
        <begin position="235"/>
        <end position="251"/>
    </location>
</feature>
<dbReference type="AlphaFoldDB" id="K0RLF5"/>
<accession>K0RLF5</accession>
<comment type="caution">
    <text evidence="2">The sequence shown here is derived from an EMBL/GenBank/DDBJ whole genome shotgun (WGS) entry which is preliminary data.</text>
</comment>
<dbReference type="OrthoDB" id="207306at2759"/>
<evidence type="ECO:0000313" key="2">
    <source>
        <dbReference type="EMBL" id="EJK49681.1"/>
    </source>
</evidence>
<proteinExistence type="predicted"/>
<gene>
    <name evidence="2" type="ORF">THAOC_31414</name>
</gene>
<reference evidence="2 3" key="1">
    <citation type="journal article" date="2012" name="Genome Biol.">
        <title>Genome and low-iron response of an oceanic diatom adapted to chronic iron limitation.</title>
        <authorList>
            <person name="Lommer M."/>
            <person name="Specht M."/>
            <person name="Roy A.S."/>
            <person name="Kraemer L."/>
            <person name="Andreson R."/>
            <person name="Gutowska M.A."/>
            <person name="Wolf J."/>
            <person name="Bergner S.V."/>
            <person name="Schilhabel M.B."/>
            <person name="Klostermeier U.C."/>
            <person name="Beiko R.G."/>
            <person name="Rosenstiel P."/>
            <person name="Hippler M."/>
            <person name="Laroche J."/>
        </authorList>
    </citation>
    <scope>NUCLEOTIDE SEQUENCE [LARGE SCALE GENOMIC DNA]</scope>
    <source>
        <strain evidence="2 3">CCMP1005</strain>
    </source>
</reference>
<evidence type="ECO:0000313" key="3">
    <source>
        <dbReference type="Proteomes" id="UP000266841"/>
    </source>
</evidence>
<name>K0RLF5_THAOC</name>
<dbReference type="Proteomes" id="UP000266841">
    <property type="component" value="Unassembled WGS sequence"/>
</dbReference>
<evidence type="ECO:0000256" key="1">
    <source>
        <dbReference type="SAM" id="MobiDB-lite"/>
    </source>
</evidence>
<dbReference type="eggNOG" id="ENOG502QYJF">
    <property type="taxonomic scope" value="Eukaryota"/>
</dbReference>
<feature type="region of interest" description="Disordered" evidence="1">
    <location>
        <begin position="218"/>
        <end position="257"/>
    </location>
</feature>
<sequence>ITEDPEVKASAKMKFLLWWAIVAWTGSCGGAFQGTNRFAPHQRAPFTVAFATTRHQGPSDTLPITEKILRLTEDPRVAVVIDAENVRGKTGFELDHADFLDRLQVWTSLRNHAAGRTIVVVDHGSKVSAHLLGGHFGTDGGRLDSASALSANTVPPSICITFAGPNEKADDVIARDVDWLITNADVDQVAVVTVDQELIWRCRAAARPEELDYGAGRRLAKDNGFGSGGDETKGRGGRRKGKRSRSARKRANLQNRELHLKQGDGIDQIEVGNETEEIVAESSQTDDVVDSNNSVVVPTEAELPKVIIITPQRFLEDLDASMTEWLRHHEQEASDDALEEGILGDATIPGPVATLRDLFRLRGQILTLESSLRKRCTIRKRNMMTADLRSKKDEWRDALSSIGSTGRGASVISSLAWSLSSSMSAADGDDVEEAADAAEGKAATPWDGLTAREQEKLLLRWGKGRGRAGTRREKTEDRIVLAERLRRQLELVVGVGVDGTGEALVGKYSSYINSLQK</sequence>
<dbReference type="EMBL" id="AGNL01044527">
    <property type="protein sequence ID" value="EJK49681.1"/>
    <property type="molecule type" value="Genomic_DNA"/>
</dbReference>